<name>A0ABT7BM59_9CYAN</name>
<organism evidence="3 4">
    <name type="scientific">Roseofilum halophilum BLCC-M91</name>
    <dbReference type="NCBI Taxonomy" id="3022259"/>
    <lineage>
        <taxon>Bacteria</taxon>
        <taxon>Bacillati</taxon>
        <taxon>Cyanobacteriota</taxon>
        <taxon>Cyanophyceae</taxon>
        <taxon>Desertifilales</taxon>
        <taxon>Desertifilaceae</taxon>
        <taxon>Roseofilum</taxon>
        <taxon>Roseofilum halophilum</taxon>
    </lineage>
</organism>
<evidence type="ECO:0000256" key="1">
    <source>
        <dbReference type="SAM" id="MobiDB-lite"/>
    </source>
</evidence>
<dbReference type="SMART" id="SM00240">
    <property type="entry name" value="FHA"/>
    <property type="match status" value="1"/>
</dbReference>
<accession>A0ABT7BM59</accession>
<dbReference type="SUPFAM" id="SSF49879">
    <property type="entry name" value="SMAD/FHA domain"/>
    <property type="match status" value="1"/>
</dbReference>
<gene>
    <name evidence="3" type="ORF">PJF56_10850</name>
</gene>
<dbReference type="InterPro" id="IPR000253">
    <property type="entry name" value="FHA_dom"/>
</dbReference>
<reference evidence="3 4" key="1">
    <citation type="submission" date="2023-01" db="EMBL/GenBank/DDBJ databases">
        <title>Novel diversity within Roseofilum (Cyanobacteria; Desertifilaceae) from marine benthic mats with descriptions of four novel species.</title>
        <authorList>
            <person name="Wang Y."/>
            <person name="Berthold D.E."/>
            <person name="Hu J."/>
            <person name="Lefler F.W."/>
            <person name="Laughinghouse H.D. IV."/>
        </authorList>
    </citation>
    <scope>NUCLEOTIDE SEQUENCE [LARGE SCALE GENOMIC DNA]</scope>
    <source>
        <strain evidence="3 4">BLCC-M91</strain>
    </source>
</reference>
<comment type="caution">
    <text evidence="3">The sequence shown here is derived from an EMBL/GenBank/DDBJ whole genome shotgun (WGS) entry which is preliminary data.</text>
</comment>
<keyword evidence="4" id="KW-1185">Reference proteome</keyword>
<dbReference type="Proteomes" id="UP001231370">
    <property type="component" value="Unassembled WGS sequence"/>
</dbReference>
<dbReference type="EMBL" id="JAQPOK010000084">
    <property type="protein sequence ID" value="MDJ1179363.1"/>
    <property type="molecule type" value="Genomic_DNA"/>
</dbReference>
<proteinExistence type="predicted"/>
<feature type="compositionally biased region" description="Polar residues" evidence="1">
    <location>
        <begin position="129"/>
        <end position="143"/>
    </location>
</feature>
<evidence type="ECO:0000313" key="4">
    <source>
        <dbReference type="Proteomes" id="UP001231370"/>
    </source>
</evidence>
<dbReference type="RefSeq" id="WP_283762672.1">
    <property type="nucleotide sequence ID" value="NZ_JAQPOK010000084.1"/>
</dbReference>
<dbReference type="InterPro" id="IPR008984">
    <property type="entry name" value="SMAD_FHA_dom_sf"/>
</dbReference>
<dbReference type="PROSITE" id="PS50006">
    <property type="entry name" value="FHA_DOMAIN"/>
    <property type="match status" value="1"/>
</dbReference>
<protein>
    <submittedName>
        <fullName evidence="3">FHA domain-containing protein</fullName>
    </submittedName>
</protein>
<sequence>MPAITISLMHPTQPIAMHSWTFEPDRDEPIRIGRSHDNDIVVYSSVVSRHHAELWPSEEGWNLKGFGANGTFANQQLVTEDIVKDETIVRLGNSGPRLRIRLGVSDPKAKLVRKGDPKPQREASEAQKHSTFINGPQAQSNDY</sequence>
<feature type="region of interest" description="Disordered" evidence="1">
    <location>
        <begin position="108"/>
        <end position="143"/>
    </location>
</feature>
<evidence type="ECO:0000313" key="3">
    <source>
        <dbReference type="EMBL" id="MDJ1179363.1"/>
    </source>
</evidence>
<evidence type="ECO:0000259" key="2">
    <source>
        <dbReference type="PROSITE" id="PS50006"/>
    </source>
</evidence>
<feature type="compositionally biased region" description="Basic and acidic residues" evidence="1">
    <location>
        <begin position="108"/>
        <end position="128"/>
    </location>
</feature>
<dbReference type="Pfam" id="PF00498">
    <property type="entry name" value="FHA"/>
    <property type="match status" value="1"/>
</dbReference>
<dbReference type="Gene3D" id="2.60.200.20">
    <property type="match status" value="1"/>
</dbReference>
<feature type="domain" description="FHA" evidence="2">
    <location>
        <begin position="30"/>
        <end position="78"/>
    </location>
</feature>